<protein>
    <recommendedName>
        <fullName evidence="11">PHD finger protein 14</fullName>
    </recommendedName>
</protein>
<evidence type="ECO:0000256" key="5">
    <source>
        <dbReference type="SAM" id="Coils"/>
    </source>
</evidence>
<keyword evidence="5" id="KW-0175">Coiled coil</keyword>
<dbReference type="Gene3D" id="2.30.30.1150">
    <property type="match status" value="2"/>
</dbReference>
<dbReference type="InterPro" id="IPR034732">
    <property type="entry name" value="EPHD"/>
</dbReference>
<feature type="compositionally biased region" description="Low complexity" evidence="6">
    <location>
        <begin position="793"/>
        <end position="805"/>
    </location>
</feature>
<dbReference type="PANTHER" id="PTHR13793">
    <property type="entry name" value="PHD FINGER PROTEINS"/>
    <property type="match status" value="1"/>
</dbReference>
<feature type="compositionally biased region" description="Basic residues" evidence="6">
    <location>
        <begin position="732"/>
        <end position="742"/>
    </location>
</feature>
<comment type="caution">
    <text evidence="9">The sequence shown here is derived from an EMBL/GenBank/DDBJ whole genome shotgun (WGS) entry which is preliminary data.</text>
</comment>
<dbReference type="PROSITE" id="PS01359">
    <property type="entry name" value="ZF_PHD_1"/>
    <property type="match status" value="2"/>
</dbReference>
<dbReference type="Proteomes" id="UP001208570">
    <property type="component" value="Unassembled WGS sequence"/>
</dbReference>
<feature type="region of interest" description="Disordered" evidence="6">
    <location>
        <begin position="40"/>
        <end position="118"/>
    </location>
</feature>
<dbReference type="GO" id="GO:0006357">
    <property type="term" value="P:regulation of transcription by RNA polymerase II"/>
    <property type="evidence" value="ECO:0007669"/>
    <property type="project" value="TreeGrafter"/>
</dbReference>
<dbReference type="Pfam" id="PF00628">
    <property type="entry name" value="PHD"/>
    <property type="match status" value="3"/>
</dbReference>
<evidence type="ECO:0000256" key="2">
    <source>
        <dbReference type="ARBA" id="ARBA00022771"/>
    </source>
</evidence>
<feature type="compositionally biased region" description="Polar residues" evidence="6">
    <location>
        <begin position="814"/>
        <end position="823"/>
    </location>
</feature>
<feature type="compositionally biased region" description="Basic and acidic residues" evidence="6">
    <location>
        <begin position="949"/>
        <end position="968"/>
    </location>
</feature>
<dbReference type="PROSITE" id="PS50016">
    <property type="entry name" value="ZF_PHD_2"/>
    <property type="match status" value="3"/>
</dbReference>
<sequence>MEDIPEEAVSFLYKTMIERDPQKRRVKPVQHHLLQIDFAGLDDSSDDSDFQIGDVQDSENSDPDDDLDEVGSSDVTDGGSSDDVIPETIEDKEEDKASDITKLSASESSSFLPGGGSVESTKISESLGLSETGASSINSSNNITKILICCVCLGEYSEEENEIVECDSCGVAVHEGCYGINDTQSIASTISSASTEPWFCDACKAGVKPHCELCPNSGGIYKETDNSRWVHLVCALYVPGVAFGDVDKLSPVTLFEMSYSKWGAKECSLCEDDNFSSTGVCICCDAGMCRTYFHVTCAQREGLLSEASPDEEIADPFYAYCKQHADKTRARIKHRNYLVIQSNMKREKDWSTLDDKERTRVQHKLNRHRHKYQLSKAKRPPCWQPTEKMPRMLFSSPSATRKLMKKAQLLGIHTQAQITSLKDIRKKWHLPPAFSTEFVSYYYDRQERMIEMKKHNKELLAEREKLQQDGTQLRVKYDELLTSYEDLKEAGATLLQQVEKLYDQLNDFVDKPLEVPEYLYPKKTSKVCAKKEEPKSPPTMSTIIHQCGVCQRTNNQHLLARCDTCKLFYHLGCLNPPLTRMPKKTRLMGWQCSECVRSVSNDSDDPDVDPNAPRRLREKIKEPMKFMPSLSRIMERRRIVGEMDMMFIWHGCYYGDICDVFTLQSEVTRALAKKGSVEKRKHRLPLPRRSRSTSQCKSSIKPPIKAEGTPNIKVHTPPQKKGHCTPQSKTLIKARTRPRSRSHVTAQSRPQGTPQNRPQGTPQNRPQGTPQSKQQSSPPIKTQAMIPIKAHSTQQIKPQTTPQIKAQVVPQIKAQDTPQSSSHEPTELKDKNRVVGKLTELSPVSGQVVTSSRKPARSTRQPPKAIECSVCLKRGETTSTVKCDGCSLNYHFQCLDPPQSKSPRYRGYAWFCTACQGLSDDNVGDVHPNMRMLTSSLSVDAQLTAAEEKSIKTKESKVREKHQPKIPDKSTVLHQLLTSDKPSKHSSLSSSEIIRDTKVEESSPTIIILDDDDDDDANDEDGQGAMTPDSKEKVRDLMISPSLKDDDKSTVTQDADKGPVTGQEAEVKRSVSPRSGLPSRLKRPMILSKSPKSKVTAASESSQSKRLKIDLS</sequence>
<dbReference type="PANTHER" id="PTHR13793:SF150">
    <property type="entry name" value="PHD FINGER PROTEIN 14"/>
    <property type="match status" value="1"/>
</dbReference>
<dbReference type="InterPro" id="IPR019786">
    <property type="entry name" value="Zinc_finger_PHD-type_CS"/>
</dbReference>
<dbReference type="Gene3D" id="3.30.40.10">
    <property type="entry name" value="Zinc/RING finger domain, C3HC4 (zinc finger)"/>
    <property type="match status" value="2"/>
</dbReference>
<feature type="region of interest" description="Disordered" evidence="6">
    <location>
        <begin position="675"/>
        <end position="834"/>
    </location>
</feature>
<feature type="compositionally biased region" description="Basic and acidic residues" evidence="6">
    <location>
        <begin position="824"/>
        <end position="833"/>
    </location>
</feature>
<evidence type="ECO:0008006" key="11">
    <source>
        <dbReference type="Google" id="ProtNLM"/>
    </source>
</evidence>
<feature type="compositionally biased region" description="Acidic residues" evidence="6">
    <location>
        <begin position="56"/>
        <end position="71"/>
    </location>
</feature>
<keyword evidence="2 4" id="KW-0863">Zinc-finger</keyword>
<dbReference type="InterPro" id="IPR011011">
    <property type="entry name" value="Znf_FYVE_PHD"/>
</dbReference>
<feature type="domain" description="PHD-type" evidence="7">
    <location>
        <begin position="146"/>
        <end position="206"/>
    </location>
</feature>
<keyword evidence="1" id="KW-0479">Metal-binding</keyword>
<dbReference type="EMBL" id="JAODUP010000643">
    <property type="protein sequence ID" value="KAK2145970.1"/>
    <property type="molecule type" value="Genomic_DNA"/>
</dbReference>
<feature type="domain" description="PHD-type" evidence="8">
    <location>
        <begin position="208"/>
        <end position="325"/>
    </location>
</feature>
<reference evidence="9" key="1">
    <citation type="journal article" date="2023" name="Mol. Biol. Evol.">
        <title>Third-Generation Sequencing Reveals the Adaptive Role of the Epigenome in Three Deep-Sea Polychaetes.</title>
        <authorList>
            <person name="Perez M."/>
            <person name="Aroh O."/>
            <person name="Sun Y."/>
            <person name="Lan Y."/>
            <person name="Juniper S.K."/>
            <person name="Young C.R."/>
            <person name="Angers B."/>
            <person name="Qian P.Y."/>
        </authorList>
    </citation>
    <scope>NUCLEOTIDE SEQUENCE</scope>
    <source>
        <strain evidence="9">P08H-3</strain>
    </source>
</reference>
<gene>
    <name evidence="9" type="ORF">LSH36_643g01030</name>
</gene>
<accession>A0AAD9J5F1</accession>
<evidence type="ECO:0000256" key="1">
    <source>
        <dbReference type="ARBA" id="ARBA00022723"/>
    </source>
</evidence>
<dbReference type="AlphaFoldDB" id="A0AAD9J5F1"/>
<evidence type="ECO:0000256" key="3">
    <source>
        <dbReference type="ARBA" id="ARBA00022833"/>
    </source>
</evidence>
<dbReference type="InterPro" id="IPR001965">
    <property type="entry name" value="Znf_PHD"/>
</dbReference>
<dbReference type="CDD" id="cd15674">
    <property type="entry name" value="ePHD_PHF14"/>
    <property type="match status" value="1"/>
</dbReference>
<feature type="compositionally biased region" description="Basic and acidic residues" evidence="6">
    <location>
        <begin position="1043"/>
        <end position="1057"/>
    </location>
</feature>
<dbReference type="CDD" id="cd15562">
    <property type="entry name" value="PHD2_PHF14"/>
    <property type="match status" value="1"/>
</dbReference>
<feature type="compositionally biased region" description="Basic residues" evidence="6">
    <location>
        <begin position="679"/>
        <end position="691"/>
    </location>
</feature>
<evidence type="ECO:0000256" key="6">
    <source>
        <dbReference type="SAM" id="MobiDB-lite"/>
    </source>
</evidence>
<feature type="region of interest" description="Disordered" evidence="6">
    <location>
        <begin position="949"/>
        <end position="1112"/>
    </location>
</feature>
<evidence type="ECO:0000256" key="4">
    <source>
        <dbReference type="PROSITE-ProRule" id="PRU00146"/>
    </source>
</evidence>
<keyword evidence="10" id="KW-1185">Reference proteome</keyword>
<evidence type="ECO:0000259" key="7">
    <source>
        <dbReference type="PROSITE" id="PS50016"/>
    </source>
</evidence>
<feature type="domain" description="PHD-type" evidence="7">
    <location>
        <begin position="865"/>
        <end position="918"/>
    </location>
</feature>
<feature type="coiled-coil region" evidence="5">
    <location>
        <begin position="449"/>
        <end position="504"/>
    </location>
</feature>
<feature type="domain" description="PHD-type" evidence="7">
    <location>
        <begin position="544"/>
        <end position="598"/>
    </location>
</feature>
<dbReference type="InterPro" id="IPR050701">
    <property type="entry name" value="Histone_Mod_Regulator"/>
</dbReference>
<dbReference type="Pfam" id="PF13832">
    <property type="entry name" value="zf-HC5HC2H_2"/>
    <property type="match status" value="1"/>
</dbReference>
<dbReference type="GO" id="GO:0008270">
    <property type="term" value="F:zinc ion binding"/>
    <property type="evidence" value="ECO:0007669"/>
    <property type="project" value="UniProtKB-KW"/>
</dbReference>
<feature type="compositionally biased region" description="Acidic residues" evidence="6">
    <location>
        <begin position="84"/>
        <end position="93"/>
    </location>
</feature>
<dbReference type="InterPro" id="IPR013083">
    <property type="entry name" value="Znf_RING/FYVE/PHD"/>
</dbReference>
<organism evidence="9 10">
    <name type="scientific">Paralvinella palmiformis</name>
    <dbReference type="NCBI Taxonomy" id="53620"/>
    <lineage>
        <taxon>Eukaryota</taxon>
        <taxon>Metazoa</taxon>
        <taxon>Spiralia</taxon>
        <taxon>Lophotrochozoa</taxon>
        <taxon>Annelida</taxon>
        <taxon>Polychaeta</taxon>
        <taxon>Sedentaria</taxon>
        <taxon>Canalipalpata</taxon>
        <taxon>Terebellida</taxon>
        <taxon>Terebelliformia</taxon>
        <taxon>Alvinellidae</taxon>
        <taxon>Paralvinella</taxon>
    </lineage>
</organism>
<feature type="compositionally biased region" description="Acidic residues" evidence="6">
    <location>
        <begin position="1009"/>
        <end position="1022"/>
    </location>
</feature>
<evidence type="ECO:0000313" key="10">
    <source>
        <dbReference type="Proteomes" id="UP001208570"/>
    </source>
</evidence>
<name>A0AAD9J5F1_9ANNE</name>
<feature type="compositionally biased region" description="Polar residues" evidence="6">
    <location>
        <begin position="743"/>
        <end position="780"/>
    </location>
</feature>
<feature type="compositionally biased region" description="Low complexity" evidence="6">
    <location>
        <begin position="72"/>
        <end position="83"/>
    </location>
</feature>
<dbReference type="CDD" id="cd15561">
    <property type="entry name" value="PHD1_PHF14"/>
    <property type="match status" value="1"/>
</dbReference>
<dbReference type="SMART" id="SM00249">
    <property type="entry name" value="PHD"/>
    <property type="match status" value="4"/>
</dbReference>
<evidence type="ECO:0000313" key="9">
    <source>
        <dbReference type="EMBL" id="KAK2145970.1"/>
    </source>
</evidence>
<dbReference type="InterPro" id="IPR019787">
    <property type="entry name" value="Znf_PHD-finger"/>
</dbReference>
<keyword evidence="3" id="KW-0862">Zinc</keyword>
<proteinExistence type="predicted"/>
<dbReference type="PROSITE" id="PS51805">
    <property type="entry name" value="EPHD"/>
    <property type="match status" value="1"/>
</dbReference>
<dbReference type="SUPFAM" id="SSF57903">
    <property type="entry name" value="FYVE/PHD zinc finger"/>
    <property type="match status" value="3"/>
</dbReference>
<feature type="compositionally biased region" description="Polar residues" evidence="6">
    <location>
        <begin position="101"/>
        <end position="111"/>
    </location>
</feature>
<evidence type="ECO:0000259" key="8">
    <source>
        <dbReference type="PROSITE" id="PS51805"/>
    </source>
</evidence>